<dbReference type="OrthoDB" id="9783154at2"/>
<dbReference type="RefSeq" id="WP_145276677.1">
    <property type="nucleotide sequence ID" value="NZ_CP036272.1"/>
</dbReference>
<evidence type="ECO:0000256" key="5">
    <source>
        <dbReference type="ARBA" id="ARBA00022801"/>
    </source>
</evidence>
<accession>A0A517T166</accession>
<dbReference type="Pfam" id="PF00884">
    <property type="entry name" value="Sulfatase"/>
    <property type="match status" value="1"/>
</dbReference>
<reference evidence="8 9" key="1">
    <citation type="submission" date="2019-02" db="EMBL/GenBank/DDBJ databases">
        <title>Deep-cultivation of Planctomycetes and their phenomic and genomic characterization uncovers novel biology.</title>
        <authorList>
            <person name="Wiegand S."/>
            <person name="Jogler M."/>
            <person name="Boedeker C."/>
            <person name="Pinto D."/>
            <person name="Vollmers J."/>
            <person name="Rivas-Marin E."/>
            <person name="Kohn T."/>
            <person name="Peeters S.H."/>
            <person name="Heuer A."/>
            <person name="Rast P."/>
            <person name="Oberbeckmann S."/>
            <person name="Bunk B."/>
            <person name="Jeske O."/>
            <person name="Meyerdierks A."/>
            <person name="Storesund J.E."/>
            <person name="Kallscheuer N."/>
            <person name="Luecker S."/>
            <person name="Lage O.M."/>
            <person name="Pohl T."/>
            <person name="Merkel B.J."/>
            <person name="Hornburger P."/>
            <person name="Mueller R.-W."/>
            <person name="Bruemmer F."/>
            <person name="Labrenz M."/>
            <person name="Spormann A.M."/>
            <person name="Op den Camp H."/>
            <person name="Overmann J."/>
            <person name="Amann R."/>
            <person name="Jetten M.S.M."/>
            <person name="Mascher T."/>
            <person name="Medema M.H."/>
            <person name="Devos D.P."/>
            <person name="Kaster A.-K."/>
            <person name="Ovreas L."/>
            <person name="Rohde M."/>
            <person name="Galperin M.Y."/>
            <person name="Jogler C."/>
        </authorList>
    </citation>
    <scope>NUCLEOTIDE SEQUENCE [LARGE SCALE GENOMIC DNA]</scope>
    <source>
        <strain evidence="8 9">SV_7m_r</strain>
    </source>
</reference>
<evidence type="ECO:0000256" key="3">
    <source>
        <dbReference type="ARBA" id="ARBA00022723"/>
    </source>
</evidence>
<dbReference type="PANTHER" id="PTHR42693:SF42">
    <property type="entry name" value="ARYLSULFATASE G"/>
    <property type="match status" value="1"/>
</dbReference>
<keyword evidence="5 8" id="KW-0378">Hydrolase</keyword>
<keyword evidence="6" id="KW-0106">Calcium</keyword>
<proteinExistence type="inferred from homology"/>
<organism evidence="8 9">
    <name type="scientific">Stieleria bergensis</name>
    <dbReference type="NCBI Taxonomy" id="2528025"/>
    <lineage>
        <taxon>Bacteria</taxon>
        <taxon>Pseudomonadati</taxon>
        <taxon>Planctomycetota</taxon>
        <taxon>Planctomycetia</taxon>
        <taxon>Pirellulales</taxon>
        <taxon>Pirellulaceae</taxon>
        <taxon>Stieleria</taxon>
    </lineage>
</organism>
<dbReference type="GO" id="GO:0046872">
    <property type="term" value="F:metal ion binding"/>
    <property type="evidence" value="ECO:0007669"/>
    <property type="project" value="UniProtKB-KW"/>
</dbReference>
<dbReference type="InterPro" id="IPR024607">
    <property type="entry name" value="Sulfatase_CS"/>
</dbReference>
<keyword evidence="4" id="KW-0732">Signal</keyword>
<dbReference type="PROSITE" id="PS00149">
    <property type="entry name" value="SULFATASE_2"/>
    <property type="match status" value="1"/>
</dbReference>
<dbReference type="EMBL" id="CP036272">
    <property type="protein sequence ID" value="QDT62127.1"/>
    <property type="molecule type" value="Genomic_DNA"/>
</dbReference>
<dbReference type="Gene3D" id="3.40.720.10">
    <property type="entry name" value="Alkaline Phosphatase, subunit A"/>
    <property type="match status" value="1"/>
</dbReference>
<evidence type="ECO:0000256" key="2">
    <source>
        <dbReference type="ARBA" id="ARBA00008779"/>
    </source>
</evidence>
<dbReference type="PROSITE" id="PS00523">
    <property type="entry name" value="SULFATASE_1"/>
    <property type="match status" value="1"/>
</dbReference>
<evidence type="ECO:0000313" key="9">
    <source>
        <dbReference type="Proteomes" id="UP000315003"/>
    </source>
</evidence>
<dbReference type="AlphaFoldDB" id="A0A517T166"/>
<evidence type="ECO:0000256" key="6">
    <source>
        <dbReference type="ARBA" id="ARBA00022837"/>
    </source>
</evidence>
<feature type="domain" description="Sulfatase N-terminal" evidence="7">
    <location>
        <begin position="31"/>
        <end position="375"/>
    </location>
</feature>
<dbReference type="GO" id="GO:0004065">
    <property type="term" value="F:arylsulfatase activity"/>
    <property type="evidence" value="ECO:0007669"/>
    <property type="project" value="UniProtKB-EC"/>
</dbReference>
<evidence type="ECO:0000259" key="7">
    <source>
        <dbReference type="Pfam" id="PF00884"/>
    </source>
</evidence>
<evidence type="ECO:0000256" key="4">
    <source>
        <dbReference type="ARBA" id="ARBA00022729"/>
    </source>
</evidence>
<dbReference type="Gene3D" id="3.30.1120.10">
    <property type="match status" value="1"/>
</dbReference>
<evidence type="ECO:0000313" key="8">
    <source>
        <dbReference type="EMBL" id="QDT62127.1"/>
    </source>
</evidence>
<keyword evidence="9" id="KW-1185">Reference proteome</keyword>
<keyword evidence="3" id="KW-0479">Metal-binding</keyword>
<dbReference type="CDD" id="cd16144">
    <property type="entry name" value="ARS_like"/>
    <property type="match status" value="1"/>
</dbReference>
<dbReference type="InterPro" id="IPR050738">
    <property type="entry name" value="Sulfatase"/>
</dbReference>
<protein>
    <submittedName>
        <fullName evidence="8">Arylsulfatase</fullName>
        <ecNumber evidence="8">3.1.6.1</ecNumber>
    </submittedName>
</protein>
<sequence>MRSLFQSALLRAAMCLLVVISVGQWLHAASPNVVFILVDDLGYMDIGANNPDTFYETPNIDRLAETGTRFTDGYAANPVCSPTRYSILTGRHPSRVDATNFFTGRRAGRFLPAPLINHMPLEEVTMAEAFKQHGYTTMFAGKWHLGPTPEFWPAKQGFDFNFGGHDRGGPYGGKRYFSPYGNPRLVDGPDGEHLPIRLGTDTANFIRDHKDQPFFAYLAFYSVHTPLMAPKELVQKYNDKAKRLGLDKQVAFADEEQVFPGGKPRKVRILQAHTTYAAMVESMDRAVGIVLKSLEDNGLADNTIVCLIGDNGGLSTSEGSPTSNLPLRGGKGWVYEGGIREAFIVRAPMLEGTVGTSSVPVVSTDFYPTLLELAGLPKQPKQHLDGVSLVGALKGQTKVSRDAIYWHYPHYSNQGGFPGGAIRSGDWKLVERYEDGRVHLYDLSKDIGEANDVADQHPERVKEMRDDLHQWYQQVDAKFLSAKPDGPEPWQPGK</sequence>
<dbReference type="InterPro" id="IPR017850">
    <property type="entry name" value="Alkaline_phosphatase_core_sf"/>
</dbReference>
<evidence type="ECO:0000256" key="1">
    <source>
        <dbReference type="ARBA" id="ARBA00001913"/>
    </source>
</evidence>
<gene>
    <name evidence="8" type="primary">atsA_64</name>
    <name evidence="8" type="ORF">SV7mr_46740</name>
</gene>
<dbReference type="SUPFAM" id="SSF53649">
    <property type="entry name" value="Alkaline phosphatase-like"/>
    <property type="match status" value="1"/>
</dbReference>
<dbReference type="PANTHER" id="PTHR42693">
    <property type="entry name" value="ARYLSULFATASE FAMILY MEMBER"/>
    <property type="match status" value="1"/>
</dbReference>
<comment type="cofactor">
    <cofactor evidence="1">
        <name>Ca(2+)</name>
        <dbReference type="ChEBI" id="CHEBI:29108"/>
    </cofactor>
</comment>
<dbReference type="Proteomes" id="UP000315003">
    <property type="component" value="Chromosome"/>
</dbReference>
<dbReference type="EC" id="3.1.6.1" evidence="8"/>
<dbReference type="InterPro" id="IPR000917">
    <property type="entry name" value="Sulfatase_N"/>
</dbReference>
<name>A0A517T166_9BACT</name>
<comment type="similarity">
    <text evidence="2">Belongs to the sulfatase family.</text>
</comment>